<reference evidence="1 2" key="1">
    <citation type="submission" date="2019-02" db="EMBL/GenBank/DDBJ databases">
        <title>Sequencing the genomes of 1000 actinobacteria strains.</title>
        <authorList>
            <person name="Klenk H.-P."/>
        </authorList>
    </citation>
    <scope>NUCLEOTIDE SEQUENCE [LARGE SCALE GENOMIC DNA]</scope>
    <source>
        <strain evidence="1 2">DSM 45162</strain>
    </source>
</reference>
<evidence type="ECO:0000313" key="2">
    <source>
        <dbReference type="Proteomes" id="UP000292564"/>
    </source>
</evidence>
<evidence type="ECO:0000313" key="1">
    <source>
        <dbReference type="EMBL" id="RZU52324.1"/>
    </source>
</evidence>
<comment type="caution">
    <text evidence="1">The sequence shown here is derived from an EMBL/GenBank/DDBJ whole genome shotgun (WGS) entry which is preliminary data.</text>
</comment>
<sequence>MLLTADTYTSVRTDLPAYAAEATARLVLTAAATGSTTAWRDPLGRLTSSTRNDP</sequence>
<accession>A0A4Q7ZNR0</accession>
<proteinExistence type="predicted"/>
<organism evidence="1 2">
    <name type="scientific">Krasilnikovia cinnamomea</name>
    <dbReference type="NCBI Taxonomy" id="349313"/>
    <lineage>
        <taxon>Bacteria</taxon>
        <taxon>Bacillati</taxon>
        <taxon>Actinomycetota</taxon>
        <taxon>Actinomycetes</taxon>
        <taxon>Micromonosporales</taxon>
        <taxon>Micromonosporaceae</taxon>
        <taxon>Krasilnikovia</taxon>
    </lineage>
</organism>
<protein>
    <submittedName>
        <fullName evidence="1">Uncharacterized protein</fullName>
    </submittedName>
</protein>
<dbReference type="Proteomes" id="UP000292564">
    <property type="component" value="Unassembled WGS sequence"/>
</dbReference>
<gene>
    <name evidence="1" type="ORF">EV385_4180</name>
</gene>
<name>A0A4Q7ZNR0_9ACTN</name>
<dbReference type="AlphaFoldDB" id="A0A4Q7ZNR0"/>
<dbReference type="EMBL" id="SHKY01000001">
    <property type="protein sequence ID" value="RZU52324.1"/>
    <property type="molecule type" value="Genomic_DNA"/>
</dbReference>
<keyword evidence="2" id="KW-1185">Reference proteome</keyword>